<proteinExistence type="predicted"/>
<dbReference type="InterPro" id="IPR001160">
    <property type="entry name" value="Peptidase_M20C"/>
</dbReference>
<dbReference type="PANTHER" id="PTHR43501:SF1">
    <property type="entry name" value="CYTOSOL NON-SPECIFIC DIPEPTIDASE"/>
    <property type="match status" value="1"/>
</dbReference>
<dbReference type="PIRSF" id="PIRSF016599">
    <property type="entry name" value="Xaa-His_dipept"/>
    <property type="match status" value="1"/>
</dbReference>
<gene>
    <name evidence="3" type="ORF">HPS55_04515</name>
</gene>
<dbReference type="PANTHER" id="PTHR43501">
    <property type="entry name" value="CYTOSOL NON-SPECIFIC DIPEPTIDASE"/>
    <property type="match status" value="1"/>
</dbReference>
<evidence type="ECO:0000313" key="3">
    <source>
        <dbReference type="EMBL" id="NPE13598.1"/>
    </source>
</evidence>
<dbReference type="CDD" id="cd03890">
    <property type="entry name" value="M20_pepD"/>
    <property type="match status" value="1"/>
</dbReference>
<dbReference type="SUPFAM" id="SSF53187">
    <property type="entry name" value="Zn-dependent exopeptidases"/>
    <property type="match status" value="1"/>
</dbReference>
<dbReference type="RefSeq" id="WP_172176177.1">
    <property type="nucleotide sequence ID" value="NZ_CASGIA010000004.1"/>
</dbReference>
<dbReference type="Pfam" id="PF07687">
    <property type="entry name" value="M20_dimer"/>
    <property type="match status" value="1"/>
</dbReference>
<dbReference type="InterPro" id="IPR002933">
    <property type="entry name" value="Peptidase_M20"/>
</dbReference>
<protein>
    <submittedName>
        <fullName evidence="3">Aminoacyl-histidine dipeptidase</fullName>
    </submittedName>
</protein>
<dbReference type="Proteomes" id="UP001193734">
    <property type="component" value="Unassembled WGS sequence"/>
</dbReference>
<organism evidence="3 4">
    <name type="scientific">Xylanibacter rodentium</name>
    <dbReference type="NCBI Taxonomy" id="2736289"/>
    <lineage>
        <taxon>Bacteria</taxon>
        <taxon>Pseudomonadati</taxon>
        <taxon>Bacteroidota</taxon>
        <taxon>Bacteroidia</taxon>
        <taxon>Bacteroidales</taxon>
        <taxon>Prevotellaceae</taxon>
        <taxon>Xylanibacter</taxon>
    </lineage>
</organism>
<dbReference type="InterPro" id="IPR011650">
    <property type="entry name" value="Peptidase_M20_dimer"/>
</dbReference>
<comment type="caution">
    <text evidence="3">The sequence shown here is derived from an EMBL/GenBank/DDBJ whole genome shotgun (WGS) entry which is preliminary data.</text>
</comment>
<keyword evidence="1" id="KW-0378">Hydrolase</keyword>
<name>A0ABX2AUE7_9BACT</name>
<evidence type="ECO:0000259" key="2">
    <source>
        <dbReference type="Pfam" id="PF07687"/>
    </source>
</evidence>
<accession>A0ABX2AUE7</accession>
<sequence>MTTEIKNLNPECIWRNFHALTQIPRPSGHLDKVQQFLLDFAKEAGVEAFKDPADNIVMRKPATPGMENRKGIIMQAHMDMVPQKSPEIEHDFVNDPIQTYIEDGWVKAKGTTLGADNGLGVAAIMAVMEDKTLKHGPVEALITADEETGLYGANNLPEGELHGDILLNLDSETWGKFVIGSAGGIDVNATLDYKEADTDSEDAAVRVTLQGLKGGHSGLEIHEGRGNANKLMVRFVREAIEECEARLASWHGGNMRNAIPFKAEVVLTLPKENVEVLKELVSEWEKDFVDEYKGIENGLTFRAEDVETPKTEVPVEIQDNLVNAIYACHDGVIRMITSYPDVVETSSNLAIIDIEGGKAAIKLLPRSSREDMKEYVTTMIESCFSMAGMKVETSGSYCGWDPNPQSEILHLLLRIYKELNGEDGIIQVDHAGLECSIILGKYPHLDVVSLGPTMRSPHTTNERALIETVEPFWALLKKTLEEVPVK</sequence>
<keyword evidence="4" id="KW-1185">Reference proteome</keyword>
<dbReference type="Pfam" id="PF01546">
    <property type="entry name" value="Peptidase_M20"/>
    <property type="match status" value="1"/>
</dbReference>
<reference evidence="3 4" key="1">
    <citation type="submission" date="2020-05" db="EMBL/GenBank/DDBJ databases">
        <title>Distinct polysaccharide utilization as determinants for interspecies competition between intestinal Prevotella spp.</title>
        <authorList>
            <person name="Galvez E.J.C."/>
            <person name="Iljazovic A."/>
            <person name="Strowig T."/>
        </authorList>
    </citation>
    <scope>NUCLEOTIDE SEQUENCE [LARGE SCALE GENOMIC DNA]</scope>
    <source>
        <strain evidence="3 4">PROD</strain>
    </source>
</reference>
<feature type="domain" description="Peptidase M20 dimerisation" evidence="2">
    <location>
        <begin position="208"/>
        <end position="293"/>
    </location>
</feature>
<dbReference type="PRINTS" id="PR00934">
    <property type="entry name" value="XHISDIPTASE"/>
</dbReference>
<dbReference type="EMBL" id="JABKKE010000005">
    <property type="protein sequence ID" value="NPE13598.1"/>
    <property type="molecule type" value="Genomic_DNA"/>
</dbReference>
<dbReference type="GeneID" id="82157023"/>
<dbReference type="NCBIfam" id="TIGR01893">
    <property type="entry name" value="aa-his-dipept"/>
    <property type="match status" value="1"/>
</dbReference>
<evidence type="ECO:0000313" key="4">
    <source>
        <dbReference type="Proteomes" id="UP001193734"/>
    </source>
</evidence>
<evidence type="ECO:0000256" key="1">
    <source>
        <dbReference type="ARBA" id="ARBA00022801"/>
    </source>
</evidence>
<dbReference type="Gene3D" id="3.40.630.10">
    <property type="entry name" value="Zn peptidases"/>
    <property type="match status" value="2"/>
</dbReference>